<feature type="region of interest" description="Disordered" evidence="1">
    <location>
        <begin position="1961"/>
        <end position="2008"/>
    </location>
</feature>
<feature type="region of interest" description="Disordered" evidence="1">
    <location>
        <begin position="1213"/>
        <end position="1237"/>
    </location>
</feature>
<dbReference type="InterPro" id="IPR039586">
    <property type="entry name" value="CFAP46"/>
</dbReference>
<evidence type="ECO:0000256" key="1">
    <source>
        <dbReference type="SAM" id="MobiDB-lite"/>
    </source>
</evidence>
<feature type="region of interest" description="Disordered" evidence="1">
    <location>
        <begin position="2260"/>
        <end position="2284"/>
    </location>
</feature>
<sequence>MQAAKLKEKKALVDQFVNYAIGKFEEGDYENAKRVLLNLEHETNPTPKLRYIRGKFALHDGRFQDAVRCFNEALSDTDDTLNRNIIKKVFQMKPNQALGELMVKIVAQRGKNLAQIGEIFRKEFMIKTIIYLKSAGRKKEAVEFLMDTKHGPSVITDDFTTRLAAEVTVTADEKIVELLKEKSKFLVGVYRLATFKRDPRRFEAYLKKELSRPRGENCPQLILEIIHHFISSGQLAQAESALKQIEKEIMPTETELYNEMICLQVCARAAAIKKKYAQQYTKKSVDERIKNIIRITSVLEVATTKRLIRIAASMLWNQLLPLLEPQLKLNELDKYVIGALNMIVSHDPMNENAYKCCRELSRLALSKENLTAASRHLIHAVSLCNDEVMKQKMHQEARMISAAVNPYNRPENQLEQAGKLVQEASIAPVNKINPILVQTGRLLSSQFMERYNGQKKLQPFVVDEEVDYFAALELIPTTVKYDDELTVAEIWFKAMKIARKYNRWHMLRTMGRQIAFFREGLRRADEADLEDVELQSTRSGILSQAGSIRPSAGVAGKKTSLKPETSKMLNRQALSSAKISVTAEETEAPYSESELAIGRICCESMLLEAEAWVQLLRSEGSDIFAPNPAHEDPEIQEIQLNISDFICSLMTDCLDLASELNYTYMVHNAAVYLWNYAQKLRVTGQLKHIQKMLMPIYTIFLKQPSLEPNLLVRTATVLSLSQPPSSVNAPPLSTNNSLGEVSNDSRASKASKSRKTKVEKQASDSPLAIRLAQLQECLQISEKAIEATRQFTLDAKSLLELARNWLKLRLEISEINKEQINSSTLKIGSLPSLKQENLLVYVWLNLDLHYNSQSSAAISLADLAELIDKTRNEELQLTGHVPFIIMAYRFLATMCLSGAQELIPLARQSCEASLDLFSKLTGSDRETCSREVAFCHLLLGQVIENEEGDLEQIQREFVLAAELSEDLALAAANLWWNASRRLANEIKGRAMLAKQAKQLIAAISKRPRDKGNAEVRARLYWIVVKSYMDIENYSAALRELDTVLQSMPKIQQRQVLHLTRLECKAQLDMDPTHDINRIGGDEDEFISANWRHYSQSQIKLSKEIQALSSLNNAIKHARTMRVESHIAELLLERATIEERNERYVESFKTLTQAKGSAEINIRALAAMCKLSQFKTVNSEMEKQNLSQRKILDLVKDSIQELLTDVQREIVIPEPAPSLTQNKKKGKKDDATPPPKSPQFELIKQVELEEISNVRTFCTALYFLYTKNVENGMLSDAEDCAVLLGTLAEMKNEYTWTTISVLMSLSLGVQGNQERKIELEKRLIERVPIPVNETVEENIPLDSWLISAELMLKCGFMDSALNICDSGLCICASRARNDGFESRFYQLRGAIMLKLYENKHRISDALYCLEKALKTSSKVPIAFWPKQCELMVAAIMGSGQTRPEQKAESLFEQFRMKLREQQSQGYLIDTHLAEIAFHEAMFLSAVPSSCNSRIREIIDLLKYVETIWTGEKYGTVVLEHGNIFIKRVNVLYMVSHLSKAIKILETADSRNAVVANLQLTLALLLANVASSAYRDKMQEAANFEGLSDVEKRIEEYVKEYKNLEGFALEWKQLELASSQAALNILFSLCSNEDVSKKLRARASLYMANLPSDIGNVEFNPWSDDFWITNDMFANTRKNSVWNPYEINLKAAAYEVDDDEDGDFSMMRPSIMNSRSVFSTLNVSRTNLGKAQERPRPVMDAPIEEESETNLSEANSEDYDDVPRAMSDPVKIESFWKKTKLSHIWQVETAQYIMNASALCPEDVEVQIEAGQSMLNSIGSTDEQFAFTVLAQLQGAQTSKFCQRLLSQACNAPNASRLAYCIRLLFSQIYGDSDMNGTLWSSIDNFQSWRNSKLFQISPIEKMPYSCLILQHADGFIYAGLFNANTKDVRVVRARANLADLKSLQDEVQDIRQNLLSDFLKKEYNQKPEEENSSDKPADASAPAEEKKAEDEKKDDDEDDEDEDEEVEVTNARDKLIKYLKNITAQLEGDMSEIPRDQPFILIADFHLLDTPLELIPELADRPISRDFSLQIFLNRLALREEKDQKSKAAPNSNMTSLGNTVCLATPGRCADSVTKMRQNWKEKSGLSIGEIESFMAASNGLVYCGRERFFSSIPPSRIAALDLSNLNTVFLVDRSPEPSSFIQQNKLDLERDPVVIQAESYLNSVALLSLSGVSSVILNQWSSDQESNEWRLKEIVNGMSSGTSAVDCILHIRNPSLKPVKEVKKPAKKGKNMPSPEPEGPAFEPNECQAFNTVIYGIPAVYFSS</sequence>
<evidence type="ECO:0000313" key="2">
    <source>
        <dbReference type="EMBL" id="CAG5091193.1"/>
    </source>
</evidence>
<protein>
    <submittedName>
        <fullName evidence="2">Oidioi.mRNA.OKI2018_I69.PAR.g12909.t1.cds</fullName>
    </submittedName>
</protein>
<gene>
    <name evidence="2" type="ORF">OKIOD_LOCUS4467</name>
</gene>
<dbReference type="Gene3D" id="1.25.40.10">
    <property type="entry name" value="Tetratricopeptide repeat domain"/>
    <property type="match status" value="1"/>
</dbReference>
<dbReference type="Proteomes" id="UP001158576">
    <property type="component" value="Chromosome PAR"/>
</dbReference>
<dbReference type="InterPro" id="IPR011990">
    <property type="entry name" value="TPR-like_helical_dom_sf"/>
</dbReference>
<reference evidence="2 3" key="1">
    <citation type="submission" date="2021-04" db="EMBL/GenBank/DDBJ databases">
        <authorList>
            <person name="Bliznina A."/>
        </authorList>
    </citation>
    <scope>NUCLEOTIDE SEQUENCE [LARGE SCALE GENOMIC DNA]</scope>
</reference>
<accession>A0ABN7S2A2</accession>
<dbReference type="EMBL" id="OU015568">
    <property type="protein sequence ID" value="CAG5091193.1"/>
    <property type="molecule type" value="Genomic_DNA"/>
</dbReference>
<feature type="compositionally biased region" description="Polar residues" evidence="1">
    <location>
        <begin position="721"/>
        <end position="744"/>
    </location>
</feature>
<keyword evidence="3" id="KW-1185">Reference proteome</keyword>
<feature type="region of interest" description="Disordered" evidence="1">
    <location>
        <begin position="1727"/>
        <end position="1761"/>
    </location>
</feature>
<name>A0ABN7S2A2_OIKDI</name>
<feature type="compositionally biased region" description="Acidic residues" evidence="1">
    <location>
        <begin position="1991"/>
        <end position="2006"/>
    </location>
</feature>
<organism evidence="2 3">
    <name type="scientific">Oikopleura dioica</name>
    <name type="common">Tunicate</name>
    <dbReference type="NCBI Taxonomy" id="34765"/>
    <lineage>
        <taxon>Eukaryota</taxon>
        <taxon>Metazoa</taxon>
        <taxon>Chordata</taxon>
        <taxon>Tunicata</taxon>
        <taxon>Appendicularia</taxon>
        <taxon>Copelata</taxon>
        <taxon>Oikopleuridae</taxon>
        <taxon>Oikopleura</taxon>
    </lineage>
</organism>
<dbReference type="PANTHER" id="PTHR15977">
    <property type="entry name" value="CILIA- AND FLAGELLA-ASSOCIATED PROTEIN 46"/>
    <property type="match status" value="1"/>
</dbReference>
<dbReference type="PANTHER" id="PTHR15977:SF15">
    <property type="entry name" value="CILIA- AND FLAGELLA-ASSOCIATED PROTEIN 46"/>
    <property type="match status" value="1"/>
</dbReference>
<feature type="region of interest" description="Disordered" evidence="1">
    <location>
        <begin position="721"/>
        <end position="761"/>
    </location>
</feature>
<proteinExistence type="predicted"/>
<feature type="compositionally biased region" description="Basic and acidic residues" evidence="1">
    <location>
        <begin position="1961"/>
        <end position="1990"/>
    </location>
</feature>
<evidence type="ECO:0000313" key="3">
    <source>
        <dbReference type="Proteomes" id="UP001158576"/>
    </source>
</evidence>